<gene>
    <name evidence="1" type="ORF">B2G88_06920</name>
</gene>
<accession>A0A202E866</accession>
<evidence type="ECO:0000313" key="1">
    <source>
        <dbReference type="EMBL" id="OVE84150.1"/>
    </source>
</evidence>
<dbReference type="OrthoDB" id="326849at2157"/>
<dbReference type="RefSeq" id="WP_087714376.1">
    <property type="nucleotide sequence ID" value="NZ_MWPH01000002.1"/>
</dbReference>
<comment type="caution">
    <text evidence="1">The sequence shown here is derived from an EMBL/GenBank/DDBJ whole genome shotgun (WGS) entry which is preliminary data.</text>
</comment>
<dbReference type="Proteomes" id="UP000196084">
    <property type="component" value="Unassembled WGS sequence"/>
</dbReference>
<proteinExistence type="predicted"/>
<reference evidence="1 2" key="1">
    <citation type="submission" date="2017-02" db="EMBL/GenBank/DDBJ databases">
        <title>Natronthermophilus aegyptiacus gen. nov.,sp. nov., an aerobic, extremely halophilic alkalithermophilic archaeon isolated from the athalassohaline Wadi An Natrun, Egypt.</title>
        <authorList>
            <person name="Zhao B."/>
        </authorList>
    </citation>
    <scope>NUCLEOTIDE SEQUENCE [LARGE SCALE GENOMIC DNA]</scope>
    <source>
        <strain evidence="1 2">CGMCC 1.3597</strain>
    </source>
</reference>
<dbReference type="PROSITE" id="PS51257">
    <property type="entry name" value="PROKAR_LIPOPROTEIN"/>
    <property type="match status" value="1"/>
</dbReference>
<protein>
    <submittedName>
        <fullName evidence="1">Uncharacterized protein</fullName>
    </submittedName>
</protein>
<evidence type="ECO:0000313" key="2">
    <source>
        <dbReference type="Proteomes" id="UP000196084"/>
    </source>
</evidence>
<sequence>MHRRRFLAAASSASVGATAGCLERLPVIGSGVSTDFELESTGYDIDDEPAVTIDGETVVAEGTVQYGSSKCGTVELAHAAYEDSQDRLDVLVVAADDSGFTMACTDDLVASGYRLEATVSGRLRRVSVTEHHVFGETYSTTASENG</sequence>
<organism evidence="1 2">
    <name type="scientific">Natronolimnobius baerhuensis</name>
    <dbReference type="NCBI Taxonomy" id="253108"/>
    <lineage>
        <taxon>Archaea</taxon>
        <taxon>Methanobacteriati</taxon>
        <taxon>Methanobacteriota</taxon>
        <taxon>Stenosarchaea group</taxon>
        <taxon>Halobacteria</taxon>
        <taxon>Halobacteriales</taxon>
        <taxon>Natrialbaceae</taxon>
        <taxon>Natronolimnobius</taxon>
    </lineage>
</organism>
<keyword evidence="2" id="KW-1185">Reference proteome</keyword>
<dbReference type="EMBL" id="MWPH01000002">
    <property type="protein sequence ID" value="OVE84150.1"/>
    <property type="molecule type" value="Genomic_DNA"/>
</dbReference>
<name>A0A202E866_9EURY</name>
<dbReference type="AlphaFoldDB" id="A0A202E866"/>